<reference evidence="2 3" key="1">
    <citation type="submission" date="2018-06" db="EMBL/GenBank/DDBJ databases">
        <title>Genomic Encyclopedia of Archaeal and Bacterial Type Strains, Phase II (KMG-II): from individual species to whole genera.</title>
        <authorList>
            <person name="Goeker M."/>
        </authorList>
    </citation>
    <scope>NUCLEOTIDE SEQUENCE [LARGE SCALE GENOMIC DNA]</scope>
    <source>
        <strain evidence="2 3">DSM 27372</strain>
    </source>
</reference>
<evidence type="ECO:0000313" key="3">
    <source>
        <dbReference type="Proteomes" id="UP000248198"/>
    </source>
</evidence>
<feature type="signal peptide" evidence="1">
    <location>
        <begin position="1"/>
        <end position="21"/>
    </location>
</feature>
<dbReference type="AlphaFoldDB" id="A0A318UA34"/>
<name>A0A318UA34_9SPHI</name>
<evidence type="ECO:0000256" key="1">
    <source>
        <dbReference type="SAM" id="SignalP"/>
    </source>
</evidence>
<dbReference type="EMBL" id="QKLU01000006">
    <property type="protein sequence ID" value="PYF72443.1"/>
    <property type="molecule type" value="Genomic_DNA"/>
</dbReference>
<dbReference type="OrthoDB" id="797136at2"/>
<evidence type="ECO:0000313" key="2">
    <source>
        <dbReference type="EMBL" id="PYF72443.1"/>
    </source>
</evidence>
<sequence length="158" mass="18237">MKKFTKNLRSLLLAASGLVLCAFSLEGLLNEDAVYVQKKLSDHYDVAAQGADIKRYELNVTNTGFCRYKRHFANGKVEYFSFNFSKFKDLDYYGTVKNGRLFLRTKGEDVIVQTYNDKKGDIDSMSSYLSIPLRDMEPEDLTDFLEKFRRINVQLAAR</sequence>
<dbReference type="Proteomes" id="UP000248198">
    <property type="component" value="Unassembled WGS sequence"/>
</dbReference>
<proteinExistence type="predicted"/>
<accession>A0A318UA34</accession>
<gene>
    <name evidence="2" type="ORF">B0O44_10692</name>
</gene>
<dbReference type="RefSeq" id="WP_110833261.1">
    <property type="nucleotide sequence ID" value="NZ_QKLU01000006.1"/>
</dbReference>
<comment type="caution">
    <text evidence="2">The sequence shown here is derived from an EMBL/GenBank/DDBJ whole genome shotgun (WGS) entry which is preliminary data.</text>
</comment>
<protein>
    <submittedName>
        <fullName evidence="2">Uncharacterized protein</fullName>
    </submittedName>
</protein>
<organism evidence="2 3">
    <name type="scientific">Pedobacter nutrimenti</name>
    <dbReference type="NCBI Taxonomy" id="1241337"/>
    <lineage>
        <taxon>Bacteria</taxon>
        <taxon>Pseudomonadati</taxon>
        <taxon>Bacteroidota</taxon>
        <taxon>Sphingobacteriia</taxon>
        <taxon>Sphingobacteriales</taxon>
        <taxon>Sphingobacteriaceae</taxon>
        <taxon>Pedobacter</taxon>
    </lineage>
</organism>
<keyword evidence="3" id="KW-1185">Reference proteome</keyword>
<keyword evidence="1" id="KW-0732">Signal</keyword>
<feature type="chain" id="PRO_5016363083" evidence="1">
    <location>
        <begin position="22"/>
        <end position="158"/>
    </location>
</feature>